<evidence type="ECO:0000313" key="3">
    <source>
        <dbReference type="Proteomes" id="UP000799770"/>
    </source>
</evidence>
<feature type="region of interest" description="Disordered" evidence="1">
    <location>
        <begin position="650"/>
        <end position="681"/>
    </location>
</feature>
<feature type="compositionally biased region" description="Polar residues" evidence="1">
    <location>
        <begin position="30"/>
        <end position="39"/>
    </location>
</feature>
<proteinExistence type="predicted"/>
<sequence>MSLATTSLRQQHLSSLRQHHQSRKHHCQQPLRTASSRQHGATAAVHDARDAIEGGEASSTGREDLCRRLFAPRSLSRQLGRVLTDYAVRKNINNGLLKILHAKDNKGYMRAKTGDEGVELMLPPDKVLVTHAAAVAAATESYVRAMTLGKGDGKSFPSLPTPNSSPVRNDNECRPTWQLEGRGAPTLITPMAQKRISNSSEKGMPSTAFVYHFHYPMGAVTFKLYDKVVQPDGRGVELYSGWYAMVQNLIAAWEQGRLDSPSSPFKPWTAGTYPQDIIIAMSSRARKVDPTLYGGSEFEDLLLCWVTFCATGLCPLGRLCCFRHDPLSADEIRWMLVKKGKDFLEVYMLNYTAGGLPEMTGIPILPPPAPVKPPTGSCAQMFPTIAPSPFPSAMPVNTTPKGPMTTTMGTQNGNAVPLPTISTGRAITPATPISVTPMTKMMMGANGNVGLPSSAVSPTVVAAPATPDSAVYRTTMESKKQEPFPSTASSATLVAAPTAPTLSAPMMVLPACKDNGVSFPSPTSLPTPVAAPTTPTPVAQTTVTSIGTDDGVAFPSPAGPFTPIKKQKVEAPMTPETSSPPPSPPFRYPSPSNATSAPSPYKNGFNWIQPKPDNPSETTYVSTYSTPVIDPQLQDDFQGFGVLKPCKKIKSGKSEEAMSSGASVLPKKRGRGRPRKYECLD</sequence>
<dbReference type="EMBL" id="ML977325">
    <property type="protein sequence ID" value="KAF2114549.1"/>
    <property type="molecule type" value="Genomic_DNA"/>
</dbReference>
<protein>
    <recommendedName>
        <fullName evidence="4">C3H1-type domain-containing protein</fullName>
    </recommendedName>
</protein>
<accession>A0A6A5Z4Y2</accession>
<gene>
    <name evidence="2" type="ORF">BDV96DRAFT_100878</name>
</gene>
<feature type="region of interest" description="Disordered" evidence="1">
    <location>
        <begin position="153"/>
        <end position="174"/>
    </location>
</feature>
<evidence type="ECO:0000256" key="1">
    <source>
        <dbReference type="SAM" id="MobiDB-lite"/>
    </source>
</evidence>
<dbReference type="Proteomes" id="UP000799770">
    <property type="component" value="Unassembled WGS sequence"/>
</dbReference>
<evidence type="ECO:0000313" key="2">
    <source>
        <dbReference type="EMBL" id="KAF2114549.1"/>
    </source>
</evidence>
<evidence type="ECO:0008006" key="4">
    <source>
        <dbReference type="Google" id="ProtNLM"/>
    </source>
</evidence>
<reference evidence="2" key="1">
    <citation type="journal article" date="2020" name="Stud. Mycol.">
        <title>101 Dothideomycetes genomes: a test case for predicting lifestyles and emergence of pathogens.</title>
        <authorList>
            <person name="Haridas S."/>
            <person name="Albert R."/>
            <person name="Binder M."/>
            <person name="Bloem J."/>
            <person name="Labutti K."/>
            <person name="Salamov A."/>
            <person name="Andreopoulos B."/>
            <person name="Baker S."/>
            <person name="Barry K."/>
            <person name="Bills G."/>
            <person name="Bluhm B."/>
            <person name="Cannon C."/>
            <person name="Castanera R."/>
            <person name="Culley D."/>
            <person name="Daum C."/>
            <person name="Ezra D."/>
            <person name="Gonzalez J."/>
            <person name="Henrissat B."/>
            <person name="Kuo A."/>
            <person name="Liang C."/>
            <person name="Lipzen A."/>
            <person name="Lutzoni F."/>
            <person name="Magnuson J."/>
            <person name="Mondo S."/>
            <person name="Nolan M."/>
            <person name="Ohm R."/>
            <person name="Pangilinan J."/>
            <person name="Park H.-J."/>
            <person name="Ramirez L."/>
            <person name="Alfaro M."/>
            <person name="Sun H."/>
            <person name="Tritt A."/>
            <person name="Yoshinaga Y."/>
            <person name="Zwiers L.-H."/>
            <person name="Turgeon B."/>
            <person name="Goodwin S."/>
            <person name="Spatafora J."/>
            <person name="Crous P."/>
            <person name="Grigoriev I."/>
        </authorList>
    </citation>
    <scope>NUCLEOTIDE SEQUENCE</scope>
    <source>
        <strain evidence="2">CBS 627.86</strain>
    </source>
</reference>
<feature type="compositionally biased region" description="Pro residues" evidence="1">
    <location>
        <begin position="578"/>
        <end position="588"/>
    </location>
</feature>
<name>A0A6A5Z4Y2_9PLEO</name>
<feature type="compositionally biased region" description="Low complexity" evidence="1">
    <location>
        <begin position="589"/>
        <end position="600"/>
    </location>
</feature>
<organism evidence="2 3">
    <name type="scientific">Lophiotrema nucula</name>
    <dbReference type="NCBI Taxonomy" id="690887"/>
    <lineage>
        <taxon>Eukaryota</taxon>
        <taxon>Fungi</taxon>
        <taxon>Dikarya</taxon>
        <taxon>Ascomycota</taxon>
        <taxon>Pezizomycotina</taxon>
        <taxon>Dothideomycetes</taxon>
        <taxon>Pleosporomycetidae</taxon>
        <taxon>Pleosporales</taxon>
        <taxon>Lophiotremataceae</taxon>
        <taxon>Lophiotrema</taxon>
    </lineage>
</organism>
<feature type="region of interest" description="Disordered" evidence="1">
    <location>
        <begin position="1"/>
        <end position="45"/>
    </location>
</feature>
<feature type="region of interest" description="Disordered" evidence="1">
    <location>
        <begin position="569"/>
        <end position="622"/>
    </location>
</feature>
<feature type="compositionally biased region" description="Low complexity" evidence="1">
    <location>
        <begin position="7"/>
        <end position="16"/>
    </location>
</feature>
<keyword evidence="3" id="KW-1185">Reference proteome</keyword>
<dbReference type="AlphaFoldDB" id="A0A6A5Z4Y2"/>
<feature type="compositionally biased region" description="Basic residues" evidence="1">
    <location>
        <begin position="17"/>
        <end position="27"/>
    </location>
</feature>